<name>A0A6M8B7J7_9ACTO</name>
<dbReference type="AlphaFoldDB" id="A0A6M8B7J7"/>
<keyword evidence="1" id="KW-1133">Transmembrane helix</keyword>
<proteinExistence type="predicted"/>
<feature type="transmembrane region" description="Helical" evidence="1">
    <location>
        <begin position="110"/>
        <end position="128"/>
    </location>
</feature>
<keyword evidence="1" id="KW-0812">Transmembrane</keyword>
<organism evidence="2 3">
    <name type="scientific">Actinomyces marmotae</name>
    <dbReference type="NCBI Taxonomy" id="2737173"/>
    <lineage>
        <taxon>Bacteria</taxon>
        <taxon>Bacillati</taxon>
        <taxon>Actinomycetota</taxon>
        <taxon>Actinomycetes</taxon>
        <taxon>Actinomycetales</taxon>
        <taxon>Actinomycetaceae</taxon>
        <taxon>Actinomyces</taxon>
    </lineage>
</organism>
<dbReference type="Proteomes" id="UP000504752">
    <property type="component" value="Chromosome"/>
</dbReference>
<evidence type="ECO:0000256" key="1">
    <source>
        <dbReference type="SAM" id="Phobius"/>
    </source>
</evidence>
<keyword evidence="3" id="KW-1185">Reference proteome</keyword>
<evidence type="ECO:0000313" key="2">
    <source>
        <dbReference type="EMBL" id="QKD78875.1"/>
    </source>
</evidence>
<sequence length="160" mass="17389">MPCKTADKRIDSDHLRQEAANLAEAIAERAERAAEWAAPRVARAGENVSRAAKEAQTRIEPAYSEARARVVDDYLPRAQRAAEAARAAIAEAPAPVVAPKKRRCRRGLKALAWATVVTAAAGAAYIAWRRSQPVEDPWAEEYWADSAEEGAELLEEVTGA</sequence>
<gene>
    <name evidence="2" type="ORF">HPC72_00075</name>
</gene>
<reference evidence="2 3" key="1">
    <citation type="submission" date="2020-05" db="EMBL/GenBank/DDBJ databases">
        <title>Actinomyces sp. zg-325.</title>
        <authorList>
            <person name="Yang C."/>
        </authorList>
    </citation>
    <scope>NUCLEOTIDE SEQUENCE [LARGE SCALE GENOMIC DNA]</scope>
    <source>
        <strain evidence="3">zg-325</strain>
    </source>
</reference>
<keyword evidence="1" id="KW-0472">Membrane</keyword>
<dbReference type="EMBL" id="CP053642">
    <property type="protein sequence ID" value="QKD78875.1"/>
    <property type="molecule type" value="Genomic_DNA"/>
</dbReference>
<protein>
    <submittedName>
        <fullName evidence="2">Uncharacterized protein</fullName>
    </submittedName>
</protein>
<evidence type="ECO:0000313" key="3">
    <source>
        <dbReference type="Proteomes" id="UP000504752"/>
    </source>
</evidence>
<accession>A0A6M8B7J7</accession>
<dbReference type="RefSeq" id="WP_159813777.1">
    <property type="nucleotide sequence ID" value="NZ_CP053642.1"/>
</dbReference>
<dbReference type="KEGG" id="amam:HPC72_00075"/>